<sequence length="289" mass="31077">MFSGRGHSSMSCSGDCVLRTEDGGAFPVHRSFLRTVSPYFRGLFHDGKTDVLLRGVKGSVLHVLLAHEYTDQLCVSNDNVGEVLATADMLLMDRCREKCMEMLRRNVQAENCLGVAEVTKQYSCSPSGDCVTEYVHGILTRSKTCCTRLRAWCNAVGDAPVLDQLELRRLLQCVRVGVCKPAALQEFQNLCPALANSLAYREAVLEALERGPCLCKPIPFLLGQNAAEEMDAADREAAGGGRRWQKSAPAEAAPADAADLGAAALPNDAEVADAGAVAAPAEIDAEEMM</sequence>
<keyword evidence="6" id="KW-1185">Reference proteome</keyword>
<dbReference type="Proteomes" id="UP000821837">
    <property type="component" value="Unassembled WGS sequence"/>
</dbReference>
<evidence type="ECO:0000259" key="4">
    <source>
        <dbReference type="PROSITE" id="PS50097"/>
    </source>
</evidence>
<evidence type="ECO:0000256" key="1">
    <source>
        <dbReference type="ARBA" id="ARBA00022441"/>
    </source>
</evidence>
<accession>A0A9D4TCZ3</accession>
<comment type="caution">
    <text evidence="5">The sequence shown here is derived from an EMBL/GenBank/DDBJ whole genome shotgun (WGS) entry which is preliminary data.</text>
</comment>
<dbReference type="Pfam" id="PF00651">
    <property type="entry name" value="BTB"/>
    <property type="match status" value="1"/>
</dbReference>
<dbReference type="PROSITE" id="PS50097">
    <property type="entry name" value="BTB"/>
    <property type="match status" value="1"/>
</dbReference>
<dbReference type="Gene3D" id="3.30.710.10">
    <property type="entry name" value="Potassium Channel Kv1.1, Chain A"/>
    <property type="match status" value="1"/>
</dbReference>
<keyword evidence="3" id="KW-0009">Actin-binding</keyword>
<feature type="domain" description="BTB" evidence="4">
    <location>
        <begin position="14"/>
        <end position="77"/>
    </location>
</feature>
<keyword evidence="1" id="KW-0880">Kelch repeat</keyword>
<reference evidence="5" key="2">
    <citation type="submission" date="2021-09" db="EMBL/GenBank/DDBJ databases">
        <authorList>
            <person name="Jia N."/>
            <person name="Wang J."/>
            <person name="Shi W."/>
            <person name="Du L."/>
            <person name="Sun Y."/>
            <person name="Zhan W."/>
            <person name="Jiang J."/>
            <person name="Wang Q."/>
            <person name="Zhang B."/>
            <person name="Ji P."/>
            <person name="Sakyi L.B."/>
            <person name="Cui X."/>
            <person name="Yuan T."/>
            <person name="Jiang B."/>
            <person name="Yang W."/>
            <person name="Lam T.T.-Y."/>
            <person name="Chang Q."/>
            <person name="Ding S."/>
            <person name="Wang X."/>
            <person name="Zhu J."/>
            <person name="Ruan X."/>
            <person name="Zhao L."/>
            <person name="Wei J."/>
            <person name="Que T."/>
            <person name="Du C."/>
            <person name="Cheng J."/>
            <person name="Dai P."/>
            <person name="Han X."/>
            <person name="Huang E."/>
            <person name="Gao Y."/>
            <person name="Liu J."/>
            <person name="Shao H."/>
            <person name="Ye R."/>
            <person name="Li L."/>
            <person name="Wei W."/>
            <person name="Wang X."/>
            <person name="Wang C."/>
            <person name="Huo Q."/>
            <person name="Li W."/>
            <person name="Guo W."/>
            <person name="Chen H."/>
            <person name="Chen S."/>
            <person name="Zhou L."/>
            <person name="Zhou L."/>
            <person name="Ni X."/>
            <person name="Tian J."/>
            <person name="Zhou Y."/>
            <person name="Sheng Y."/>
            <person name="Liu T."/>
            <person name="Pan Y."/>
            <person name="Xia L."/>
            <person name="Li J."/>
            <person name="Zhao F."/>
            <person name="Cao W."/>
        </authorList>
    </citation>
    <scope>NUCLEOTIDE SEQUENCE</scope>
    <source>
        <strain evidence="5">Rsan-2018</strain>
        <tissue evidence="5">Larvae</tissue>
    </source>
</reference>
<dbReference type="EMBL" id="JABSTV010000773">
    <property type="protein sequence ID" value="KAH7985671.1"/>
    <property type="molecule type" value="Genomic_DNA"/>
</dbReference>
<dbReference type="InterPro" id="IPR011333">
    <property type="entry name" value="SKP1/BTB/POZ_sf"/>
</dbReference>
<dbReference type="VEuPathDB" id="VectorBase:RSAN_048629"/>
<evidence type="ECO:0000256" key="3">
    <source>
        <dbReference type="ARBA" id="ARBA00023203"/>
    </source>
</evidence>
<dbReference type="PANTHER" id="PTHR24412:SF489">
    <property type="entry name" value="RING FINGER DOMAIN AND KELCH REPEAT-CONTAINING PROTEIN DDB_G0271372"/>
    <property type="match status" value="1"/>
</dbReference>
<dbReference type="PANTHER" id="PTHR24412">
    <property type="entry name" value="KELCH PROTEIN"/>
    <property type="match status" value="1"/>
</dbReference>
<protein>
    <recommendedName>
        <fullName evidence="4">BTB domain-containing protein</fullName>
    </recommendedName>
</protein>
<keyword evidence="2" id="KW-0677">Repeat</keyword>
<evidence type="ECO:0000313" key="5">
    <source>
        <dbReference type="EMBL" id="KAH7985671.1"/>
    </source>
</evidence>
<reference evidence="5" key="1">
    <citation type="journal article" date="2020" name="Cell">
        <title>Large-Scale Comparative Analyses of Tick Genomes Elucidate Their Genetic Diversity and Vector Capacities.</title>
        <authorList>
            <consortium name="Tick Genome and Microbiome Consortium (TIGMIC)"/>
            <person name="Jia N."/>
            <person name="Wang J."/>
            <person name="Shi W."/>
            <person name="Du L."/>
            <person name="Sun Y."/>
            <person name="Zhan W."/>
            <person name="Jiang J.F."/>
            <person name="Wang Q."/>
            <person name="Zhang B."/>
            <person name="Ji P."/>
            <person name="Bell-Sakyi L."/>
            <person name="Cui X.M."/>
            <person name="Yuan T.T."/>
            <person name="Jiang B.G."/>
            <person name="Yang W.F."/>
            <person name="Lam T.T."/>
            <person name="Chang Q.C."/>
            <person name="Ding S.J."/>
            <person name="Wang X.J."/>
            <person name="Zhu J.G."/>
            <person name="Ruan X.D."/>
            <person name="Zhao L."/>
            <person name="Wei J.T."/>
            <person name="Ye R.Z."/>
            <person name="Que T.C."/>
            <person name="Du C.H."/>
            <person name="Zhou Y.H."/>
            <person name="Cheng J.X."/>
            <person name="Dai P.F."/>
            <person name="Guo W.B."/>
            <person name="Han X.H."/>
            <person name="Huang E.J."/>
            <person name="Li L.F."/>
            <person name="Wei W."/>
            <person name="Gao Y.C."/>
            <person name="Liu J.Z."/>
            <person name="Shao H.Z."/>
            <person name="Wang X."/>
            <person name="Wang C.C."/>
            <person name="Yang T.C."/>
            <person name="Huo Q.B."/>
            <person name="Li W."/>
            <person name="Chen H.Y."/>
            <person name="Chen S.E."/>
            <person name="Zhou L.G."/>
            <person name="Ni X.B."/>
            <person name="Tian J.H."/>
            <person name="Sheng Y."/>
            <person name="Liu T."/>
            <person name="Pan Y.S."/>
            <person name="Xia L.Y."/>
            <person name="Li J."/>
            <person name="Zhao F."/>
            <person name="Cao W.C."/>
        </authorList>
    </citation>
    <scope>NUCLEOTIDE SEQUENCE</scope>
    <source>
        <strain evidence="5">Rsan-2018</strain>
    </source>
</reference>
<evidence type="ECO:0000256" key="2">
    <source>
        <dbReference type="ARBA" id="ARBA00022737"/>
    </source>
</evidence>
<gene>
    <name evidence="5" type="ORF">HPB52_025478</name>
</gene>
<dbReference type="InterPro" id="IPR000210">
    <property type="entry name" value="BTB/POZ_dom"/>
</dbReference>
<organism evidence="5 6">
    <name type="scientific">Rhipicephalus sanguineus</name>
    <name type="common">Brown dog tick</name>
    <name type="synonym">Ixodes sanguineus</name>
    <dbReference type="NCBI Taxonomy" id="34632"/>
    <lineage>
        <taxon>Eukaryota</taxon>
        <taxon>Metazoa</taxon>
        <taxon>Ecdysozoa</taxon>
        <taxon>Arthropoda</taxon>
        <taxon>Chelicerata</taxon>
        <taxon>Arachnida</taxon>
        <taxon>Acari</taxon>
        <taxon>Parasitiformes</taxon>
        <taxon>Ixodida</taxon>
        <taxon>Ixodoidea</taxon>
        <taxon>Ixodidae</taxon>
        <taxon>Rhipicephalinae</taxon>
        <taxon>Rhipicephalus</taxon>
        <taxon>Rhipicephalus</taxon>
    </lineage>
</organism>
<evidence type="ECO:0000313" key="6">
    <source>
        <dbReference type="Proteomes" id="UP000821837"/>
    </source>
</evidence>
<dbReference type="SUPFAM" id="SSF54695">
    <property type="entry name" value="POZ domain"/>
    <property type="match status" value="1"/>
</dbReference>
<dbReference type="SMART" id="SM00225">
    <property type="entry name" value="BTB"/>
    <property type="match status" value="1"/>
</dbReference>
<name>A0A9D4TCZ3_RHISA</name>
<proteinExistence type="predicted"/>
<dbReference type="AlphaFoldDB" id="A0A9D4TCZ3"/>